<evidence type="ECO:0000313" key="2">
    <source>
        <dbReference type="EMBL" id="MBU5673182.1"/>
    </source>
</evidence>
<gene>
    <name evidence="2" type="ORF">KQJ23_15240</name>
</gene>
<evidence type="ECO:0000256" key="1">
    <source>
        <dbReference type="SAM" id="Phobius"/>
    </source>
</evidence>
<evidence type="ECO:0000313" key="3">
    <source>
        <dbReference type="Proteomes" id="UP000743001"/>
    </source>
</evidence>
<comment type="caution">
    <text evidence="2">The sequence shown here is derived from an EMBL/GenBank/DDBJ whole genome shotgun (WGS) entry which is preliminary data.</text>
</comment>
<sequence length="124" mass="14123">MRLRIFNKLLAPAIILLLLAVLLLMSVPATSPVLQFHEADLDTFETSASTTRHHSIALRLNSPQPGKLLIDRTAMLSFLFLLVPVVIPLFPRASFRPFFYLLKKRILLLPIKFTSMFLVLHRTS</sequence>
<name>A0ABS6FSG5_9BACL</name>
<keyword evidence="1" id="KW-0472">Membrane</keyword>
<proteinExistence type="predicted"/>
<dbReference type="Proteomes" id="UP000743001">
    <property type="component" value="Unassembled WGS sequence"/>
</dbReference>
<accession>A0ABS6FSG5</accession>
<protein>
    <submittedName>
        <fullName evidence="2">Uncharacterized protein</fullName>
    </submittedName>
</protein>
<dbReference type="EMBL" id="JAHLQJ010000013">
    <property type="protein sequence ID" value="MBU5673182.1"/>
    <property type="molecule type" value="Genomic_DNA"/>
</dbReference>
<feature type="transmembrane region" description="Helical" evidence="1">
    <location>
        <begin position="74"/>
        <end position="94"/>
    </location>
</feature>
<keyword evidence="1" id="KW-1133">Transmembrane helix</keyword>
<organism evidence="2 3">
    <name type="scientific">Paenibacillus brevis</name>
    <dbReference type="NCBI Taxonomy" id="2841508"/>
    <lineage>
        <taxon>Bacteria</taxon>
        <taxon>Bacillati</taxon>
        <taxon>Bacillota</taxon>
        <taxon>Bacilli</taxon>
        <taxon>Bacillales</taxon>
        <taxon>Paenibacillaceae</taxon>
        <taxon>Paenibacillus</taxon>
    </lineage>
</organism>
<keyword evidence="1" id="KW-0812">Transmembrane</keyword>
<dbReference type="RefSeq" id="WP_216479736.1">
    <property type="nucleotide sequence ID" value="NZ_JAHLQJ010000013.1"/>
</dbReference>
<keyword evidence="3" id="KW-1185">Reference proteome</keyword>
<reference evidence="2 3" key="1">
    <citation type="submission" date="2021-06" db="EMBL/GenBank/DDBJ databases">
        <authorList>
            <person name="Sun Q."/>
            <person name="Li D."/>
        </authorList>
    </citation>
    <scope>NUCLEOTIDE SEQUENCE [LARGE SCALE GENOMIC DNA]</scope>
    <source>
        <strain evidence="2 3">MSJ-6</strain>
    </source>
</reference>